<dbReference type="Proteomes" id="UP000018208">
    <property type="component" value="Unassembled WGS sequence"/>
</dbReference>
<proteinExistence type="predicted"/>
<dbReference type="KEGG" id="ssao:94298003"/>
<feature type="signal peptide" evidence="1">
    <location>
        <begin position="1"/>
        <end position="24"/>
    </location>
</feature>
<evidence type="ECO:0000256" key="1">
    <source>
        <dbReference type="SAM" id="SignalP"/>
    </source>
</evidence>
<keyword evidence="3" id="KW-1185">Reference proteome</keyword>
<protein>
    <recommendedName>
        <fullName evidence="4">Secreted protein</fullName>
    </recommendedName>
</protein>
<accession>A0A9P8LTN1</accession>
<sequence>MLKLAYLLSVLLDLLPGAVEFAKGAVPPHFLHLAAHHLTVVPVQLLLYHLRLRVADLKLEHLLQAVGEAVELELLAIALRDEVDEGVDEGREGGSVLQMGRADEVDPGDEQVVQVVWEVVQDQRQGRAQGRVGAVHVGNGLRDVFEGHGVSLAVFDQVVVVRYLGLIVVKFDLVGEGVLNQGDSVVKQIVQMVRRGKF</sequence>
<comment type="caution">
    <text evidence="2">The sequence shown here is derived from an EMBL/GenBank/DDBJ whole genome shotgun (WGS) entry which is preliminary data.</text>
</comment>
<gene>
    <name evidence="2" type="ORF">SS50377_23980</name>
</gene>
<reference evidence="2 3" key="1">
    <citation type="journal article" date="2014" name="PLoS Genet.">
        <title>The Genome of Spironucleus salmonicida Highlights a Fish Pathogen Adapted to Fluctuating Environments.</title>
        <authorList>
            <person name="Xu F."/>
            <person name="Jerlstrom-Hultqvist J."/>
            <person name="Einarsson E."/>
            <person name="Astvaldsson A."/>
            <person name="Svard S.G."/>
            <person name="Andersson J.O."/>
        </authorList>
    </citation>
    <scope>NUCLEOTIDE SEQUENCE [LARGE SCALE GENOMIC DNA]</scope>
    <source>
        <strain evidence="2 3">ATCC 50377</strain>
    </source>
</reference>
<name>A0A9P8LTN1_9EUKA</name>
<evidence type="ECO:0000313" key="2">
    <source>
        <dbReference type="EMBL" id="KAH0574044.1"/>
    </source>
</evidence>
<dbReference type="RefSeq" id="XP_067764817.1">
    <property type="nucleotide sequence ID" value="XM_067907843.1"/>
</dbReference>
<evidence type="ECO:0000313" key="3">
    <source>
        <dbReference type="Proteomes" id="UP000018208"/>
    </source>
</evidence>
<keyword evidence="1" id="KW-0732">Signal</keyword>
<organism evidence="2 3">
    <name type="scientific">Spironucleus salmonicida</name>
    <dbReference type="NCBI Taxonomy" id="348837"/>
    <lineage>
        <taxon>Eukaryota</taxon>
        <taxon>Metamonada</taxon>
        <taxon>Diplomonadida</taxon>
        <taxon>Hexamitidae</taxon>
        <taxon>Hexamitinae</taxon>
        <taxon>Spironucleus</taxon>
    </lineage>
</organism>
<dbReference type="GeneID" id="94298003"/>
<feature type="chain" id="PRO_5040385110" description="Secreted protein" evidence="1">
    <location>
        <begin position="25"/>
        <end position="198"/>
    </location>
</feature>
<evidence type="ECO:0008006" key="4">
    <source>
        <dbReference type="Google" id="ProtNLM"/>
    </source>
</evidence>
<dbReference type="EMBL" id="AUWU02000004">
    <property type="protein sequence ID" value="KAH0574044.1"/>
    <property type="molecule type" value="Genomic_DNA"/>
</dbReference>
<dbReference type="AlphaFoldDB" id="A0A9P8LTN1"/>